<evidence type="ECO:0000313" key="2">
    <source>
        <dbReference type="EMBL" id="MEA5406034.1"/>
    </source>
</evidence>
<protein>
    <submittedName>
        <fullName evidence="2">DUF4236 domain-containing protein</fullName>
    </submittedName>
</protein>
<evidence type="ECO:0000259" key="1">
    <source>
        <dbReference type="Pfam" id="PF14020"/>
    </source>
</evidence>
<dbReference type="RefSeq" id="WP_323699400.1">
    <property type="nucleotide sequence ID" value="NZ_JAYGIL010000056.1"/>
</dbReference>
<accession>A0ABU5SC36</accession>
<organism evidence="2 3">
    <name type="scientific">Arcicella gelida</name>
    <dbReference type="NCBI Taxonomy" id="2984195"/>
    <lineage>
        <taxon>Bacteria</taxon>
        <taxon>Pseudomonadati</taxon>
        <taxon>Bacteroidota</taxon>
        <taxon>Cytophagia</taxon>
        <taxon>Cytophagales</taxon>
        <taxon>Flectobacillaceae</taxon>
        <taxon>Arcicella</taxon>
    </lineage>
</organism>
<gene>
    <name evidence="2" type="ORF">VB776_24055</name>
</gene>
<dbReference type="Pfam" id="PF14020">
    <property type="entry name" value="DUF4236"/>
    <property type="match status" value="1"/>
</dbReference>
<proteinExistence type="predicted"/>
<reference evidence="2 3" key="1">
    <citation type="submission" date="2023-12" db="EMBL/GenBank/DDBJ databases">
        <title>Novel species of the genus Arcicella isolated from rivers.</title>
        <authorList>
            <person name="Lu H."/>
        </authorList>
    </citation>
    <scope>NUCLEOTIDE SEQUENCE [LARGE SCALE GENOMIC DNA]</scope>
    <source>
        <strain evidence="2 3">DC2W</strain>
    </source>
</reference>
<name>A0ABU5SC36_9BACT</name>
<feature type="domain" description="DUF4236" evidence="1">
    <location>
        <begin position="3"/>
        <end position="56"/>
    </location>
</feature>
<dbReference type="EMBL" id="JAYGIL010000056">
    <property type="protein sequence ID" value="MEA5406034.1"/>
    <property type="molecule type" value="Genomic_DNA"/>
</dbReference>
<evidence type="ECO:0000313" key="3">
    <source>
        <dbReference type="Proteomes" id="UP001303899"/>
    </source>
</evidence>
<dbReference type="Proteomes" id="UP001303899">
    <property type="component" value="Unassembled WGS sequence"/>
</dbReference>
<dbReference type="InterPro" id="IPR025330">
    <property type="entry name" value="DUF4236"/>
</dbReference>
<comment type="caution">
    <text evidence="2">The sequence shown here is derived from an EMBL/GenBank/DDBJ whole genome shotgun (WGS) entry which is preliminary data.</text>
</comment>
<sequence>MAWSFRRRIKIIPGVYLNFSKSGITTSVGVKGASMTFGKSGTYLNTSVPILGIYNRQKLSGSDTNPIPEIHNPQQLTELSDNIFSADIQEITSQNMQGVKEAIILAHQQRKELKTDLLKIQATLGTSKLKLTLSYIFLYGLIKKTIAENIKIDIQAQQEAIKQTKEQIENCFVKLDIDFDPEIKEKYNKLIESFKKLTTSQKIWDVTSAHYQDRVATRSSASTIVKKRDVKFAVKSLPDIKSDYEALYFQNANGADLYFYPSFIVMYSSKTSFALIGLDEIILNQSYVRFTETGTVPTDSKVIDKTWAKVNKNGTPDKRFKGNYQIPVVRYGEVSLRTSTGLNEEYEFSNYEFTEDFGRAFRDYQQTIKSLKQL</sequence>
<keyword evidence="3" id="KW-1185">Reference proteome</keyword>